<proteinExistence type="predicted"/>
<evidence type="ECO:0000256" key="1">
    <source>
        <dbReference type="SAM" id="MobiDB-lite"/>
    </source>
</evidence>
<evidence type="ECO:0000313" key="2">
    <source>
        <dbReference type="EnsemblPlants" id="ORUFI05G13240.1"/>
    </source>
</evidence>
<reference evidence="2" key="2">
    <citation type="submission" date="2015-06" db="UniProtKB">
        <authorList>
            <consortium name="EnsemblPlants"/>
        </authorList>
    </citation>
    <scope>IDENTIFICATION</scope>
</reference>
<name>A0A0E0PKY6_ORYRU</name>
<dbReference type="Proteomes" id="UP000008022">
    <property type="component" value="Unassembled WGS sequence"/>
</dbReference>
<feature type="region of interest" description="Disordered" evidence="1">
    <location>
        <begin position="64"/>
        <end position="85"/>
    </location>
</feature>
<feature type="region of interest" description="Disordered" evidence="1">
    <location>
        <begin position="1"/>
        <end position="21"/>
    </location>
</feature>
<protein>
    <submittedName>
        <fullName evidence="2">Uncharacterized protein</fullName>
    </submittedName>
</protein>
<feature type="compositionally biased region" description="Polar residues" evidence="1">
    <location>
        <begin position="9"/>
        <end position="21"/>
    </location>
</feature>
<dbReference type="AlphaFoldDB" id="A0A0E0PKY6"/>
<evidence type="ECO:0000313" key="3">
    <source>
        <dbReference type="Proteomes" id="UP000008022"/>
    </source>
</evidence>
<reference evidence="3" key="1">
    <citation type="submission" date="2013-06" db="EMBL/GenBank/DDBJ databases">
        <authorList>
            <person name="Zhao Q."/>
        </authorList>
    </citation>
    <scope>NUCLEOTIDE SEQUENCE</scope>
    <source>
        <strain evidence="3">cv. W1943</strain>
    </source>
</reference>
<dbReference type="EnsemblPlants" id="ORUFI05G13240.1">
    <property type="protein sequence ID" value="ORUFI05G13240.1"/>
    <property type="gene ID" value="ORUFI05G13240"/>
</dbReference>
<dbReference type="HOGENOM" id="CLU_154161_0_0_1"/>
<feature type="region of interest" description="Disordered" evidence="1">
    <location>
        <begin position="31"/>
        <end position="50"/>
    </location>
</feature>
<accession>A0A0E0PKY6</accession>
<dbReference type="Gramene" id="ORUFI05G13240.1">
    <property type="protein sequence ID" value="ORUFI05G13240.1"/>
    <property type="gene ID" value="ORUFI05G13240"/>
</dbReference>
<organism evidence="2 3">
    <name type="scientific">Oryza rufipogon</name>
    <name type="common">Brownbeard rice</name>
    <name type="synonym">Asian wild rice</name>
    <dbReference type="NCBI Taxonomy" id="4529"/>
    <lineage>
        <taxon>Eukaryota</taxon>
        <taxon>Viridiplantae</taxon>
        <taxon>Streptophyta</taxon>
        <taxon>Embryophyta</taxon>
        <taxon>Tracheophyta</taxon>
        <taxon>Spermatophyta</taxon>
        <taxon>Magnoliopsida</taxon>
        <taxon>Liliopsida</taxon>
        <taxon>Poales</taxon>
        <taxon>Poaceae</taxon>
        <taxon>BOP clade</taxon>
        <taxon>Oryzoideae</taxon>
        <taxon>Oryzeae</taxon>
        <taxon>Oryzinae</taxon>
        <taxon>Oryza</taxon>
    </lineage>
</organism>
<keyword evidence="3" id="KW-1185">Reference proteome</keyword>
<sequence>MAKTKKEQGTTVQPIRQPMTIDNSGHNLSALPLTPAPVEANHGGSNVTKDVHKPLLVPVSAAKVHNQKPAPRGQATAKVHNQKPAPRDQDIVSVIVLFQEQQRQFVDIVSVIVLFQEQQRQFVVIHKLPALPTTPIDT</sequence>